<accession>A0A1J5QE10</accession>
<dbReference type="EMBL" id="MLJW01001438">
    <property type="protein sequence ID" value="OIQ78247.1"/>
    <property type="molecule type" value="Genomic_DNA"/>
</dbReference>
<feature type="region of interest" description="Disordered" evidence="1">
    <location>
        <begin position="1"/>
        <end position="101"/>
    </location>
</feature>
<name>A0A1J5QE10_9ZZZZ</name>
<proteinExistence type="predicted"/>
<feature type="compositionally biased region" description="Basic and acidic residues" evidence="1">
    <location>
        <begin position="1"/>
        <end position="19"/>
    </location>
</feature>
<organism evidence="2">
    <name type="scientific">mine drainage metagenome</name>
    <dbReference type="NCBI Taxonomy" id="410659"/>
    <lineage>
        <taxon>unclassified sequences</taxon>
        <taxon>metagenomes</taxon>
        <taxon>ecological metagenomes</taxon>
    </lineage>
</organism>
<evidence type="ECO:0000313" key="2">
    <source>
        <dbReference type="EMBL" id="OIQ78247.1"/>
    </source>
</evidence>
<feature type="compositionally biased region" description="Basic and acidic residues" evidence="1">
    <location>
        <begin position="82"/>
        <end position="92"/>
    </location>
</feature>
<comment type="caution">
    <text evidence="2">The sequence shown here is derived from an EMBL/GenBank/DDBJ whole genome shotgun (WGS) entry which is preliminary data.</text>
</comment>
<sequence length="101" mass="10831">MHDSERHERRGKAAREHQCGDAPVDVAVAVMGSRAGDLGQRGEPQIGSDRHRQVEPECAEQQRRHERPGPDAGTADQDSGGEAEKCGWDGHGRFSGGMSGS</sequence>
<feature type="compositionally biased region" description="Basic and acidic residues" evidence="1">
    <location>
        <begin position="48"/>
        <end position="69"/>
    </location>
</feature>
<evidence type="ECO:0000256" key="1">
    <source>
        <dbReference type="SAM" id="MobiDB-lite"/>
    </source>
</evidence>
<reference evidence="2" key="1">
    <citation type="submission" date="2016-10" db="EMBL/GenBank/DDBJ databases">
        <title>Sequence of Gallionella enrichment culture.</title>
        <authorList>
            <person name="Poehlein A."/>
            <person name="Muehling M."/>
            <person name="Daniel R."/>
        </authorList>
    </citation>
    <scope>NUCLEOTIDE SEQUENCE</scope>
</reference>
<protein>
    <submittedName>
        <fullName evidence="2">Uncharacterized protein</fullName>
    </submittedName>
</protein>
<gene>
    <name evidence="2" type="ORF">GALL_400480</name>
</gene>
<dbReference type="AlphaFoldDB" id="A0A1J5QE10"/>